<protein>
    <submittedName>
        <fullName evidence="4">Putative secreted protein</fullName>
    </submittedName>
</protein>
<feature type="chain" id="PRO_5017011186" evidence="3">
    <location>
        <begin position="30"/>
        <end position="320"/>
    </location>
</feature>
<sequence>MTTRLLATLCATTLLAVSTTLMHATPATAQTDPGLQQTVEADEQIAPEGERTVISAGHVDLGPQVIDGELKFLARDDTSVPPVWRSIDDVVFEVGQASAQTLPEEAGNEFDFTGAQPGDTVWAVPQTEVASLPWLGWNTQAPSLQSLDIDRGVTLEFAGHQGPGQFSLFLQNGGFEPPQVLWNSAAEGTQPLFVDMNTHTHANWVFTEPGVHLVGIRVVVPLVDGTERIDERVVRFAVGNTAPEEAFATSWDTSSGTRTDSDTVGDTDAESAESQDSELPVVWIGIGLAVVGVLAAIGAAAVGSKNSKRKQAAAALKEDK</sequence>
<dbReference type="EMBL" id="UFXQ01000001">
    <property type="protein sequence ID" value="STC70301.1"/>
    <property type="molecule type" value="Genomic_DNA"/>
</dbReference>
<dbReference type="InterPro" id="IPR022435">
    <property type="entry name" value="Surface-anchored_actinobac"/>
</dbReference>
<keyword evidence="2" id="KW-0472">Membrane</keyword>
<dbReference type="NCBIfam" id="TIGR03769">
    <property type="entry name" value="P_ac_wall_RPT"/>
    <property type="match status" value="1"/>
</dbReference>
<accession>A0A376CP87</accession>
<keyword evidence="2" id="KW-1133">Transmembrane helix</keyword>
<gene>
    <name evidence="4" type="ORF">NCTC11862_02111</name>
</gene>
<evidence type="ECO:0000256" key="1">
    <source>
        <dbReference type="SAM" id="MobiDB-lite"/>
    </source>
</evidence>
<dbReference type="NCBIfam" id="NF038134">
    <property type="entry name" value="choice_anch_M"/>
    <property type="match status" value="1"/>
</dbReference>
<keyword evidence="3" id="KW-0732">Signal</keyword>
<keyword evidence="5" id="KW-1185">Reference proteome</keyword>
<feature type="compositionally biased region" description="Acidic residues" evidence="1">
    <location>
        <begin position="263"/>
        <end position="274"/>
    </location>
</feature>
<feature type="region of interest" description="Disordered" evidence="1">
    <location>
        <begin position="247"/>
        <end position="274"/>
    </location>
</feature>
<feature type="signal peptide" evidence="3">
    <location>
        <begin position="1"/>
        <end position="29"/>
    </location>
</feature>
<dbReference type="RefSeq" id="WP_018580773.1">
    <property type="nucleotide sequence ID" value="NZ_LDYD01000008.1"/>
</dbReference>
<evidence type="ECO:0000256" key="2">
    <source>
        <dbReference type="SAM" id="Phobius"/>
    </source>
</evidence>
<keyword evidence="2" id="KW-0812">Transmembrane</keyword>
<dbReference type="Proteomes" id="UP000254467">
    <property type="component" value="Unassembled WGS sequence"/>
</dbReference>
<feature type="compositionally biased region" description="Low complexity" evidence="1">
    <location>
        <begin position="249"/>
        <end position="262"/>
    </location>
</feature>
<organism evidence="4 5">
    <name type="scientific">Corynebacterium pilosum</name>
    <dbReference type="NCBI Taxonomy" id="35756"/>
    <lineage>
        <taxon>Bacteria</taxon>
        <taxon>Bacillati</taxon>
        <taxon>Actinomycetota</taxon>
        <taxon>Actinomycetes</taxon>
        <taxon>Mycobacteriales</taxon>
        <taxon>Corynebacteriaceae</taxon>
        <taxon>Corynebacterium</taxon>
    </lineage>
</organism>
<evidence type="ECO:0000256" key="3">
    <source>
        <dbReference type="SAM" id="SignalP"/>
    </source>
</evidence>
<name>A0A376CP87_9CORY</name>
<evidence type="ECO:0000313" key="5">
    <source>
        <dbReference type="Proteomes" id="UP000254467"/>
    </source>
</evidence>
<feature type="transmembrane region" description="Helical" evidence="2">
    <location>
        <begin position="281"/>
        <end position="302"/>
    </location>
</feature>
<reference evidence="4 5" key="1">
    <citation type="submission" date="2018-06" db="EMBL/GenBank/DDBJ databases">
        <authorList>
            <consortium name="Pathogen Informatics"/>
            <person name="Doyle S."/>
        </authorList>
    </citation>
    <scope>NUCLEOTIDE SEQUENCE [LARGE SCALE GENOMIC DNA]</scope>
    <source>
        <strain evidence="4 5">NCTC11862</strain>
    </source>
</reference>
<dbReference type="STRING" id="35756.GCA_001044155_02361"/>
<proteinExistence type="predicted"/>
<dbReference type="AlphaFoldDB" id="A0A376CP87"/>
<evidence type="ECO:0000313" key="4">
    <source>
        <dbReference type="EMBL" id="STC70301.1"/>
    </source>
</evidence>